<evidence type="ECO:0000313" key="3">
    <source>
        <dbReference type="Proteomes" id="UP000243217"/>
    </source>
</evidence>
<evidence type="ECO:0000259" key="1">
    <source>
        <dbReference type="PROSITE" id="PS51335"/>
    </source>
</evidence>
<dbReference type="PANTHER" id="PTHR12771:SF51">
    <property type="entry name" value="LD01482P"/>
    <property type="match status" value="1"/>
</dbReference>
<proteinExistence type="predicted"/>
<dbReference type="Pfam" id="PF04727">
    <property type="entry name" value="ELMO_CED12"/>
    <property type="match status" value="1"/>
</dbReference>
<dbReference type="EMBL" id="JNBS01000606">
    <property type="protein sequence ID" value="OQS04492.1"/>
    <property type="molecule type" value="Genomic_DNA"/>
</dbReference>
<dbReference type="Proteomes" id="UP000243217">
    <property type="component" value="Unassembled WGS sequence"/>
</dbReference>
<feature type="domain" description="ELMO" evidence="1">
    <location>
        <begin position="145"/>
        <end position="299"/>
    </location>
</feature>
<sequence>MDSVVRVPQLASGYFPFWTRWIRAITNFFCMCVVYASQLFWGQCELYRICAQPTNDLRSMMVRFRTSVALDSELKETKEAIFGFETFETDQVLDSIVQQKRIDFSSNKIAESNMRQCLKKFKAVNGVYAKVFKLRDESYDSKNEKHEEMLEELWENLKPGVRRTGGRYTKEWGEIGFQGEDPMTDFRSMGILSLHQLNYFTKNYGEEAKRALVHSCHPTSWYPFAVTGINITNFIAELIKDRLLDSRMYDKDADITELHEFYCSIYSMFDALWVESNPTDLMAFPMIFNHLKSTVRYELMERSFA</sequence>
<comment type="caution">
    <text evidence="2">The sequence shown here is derived from an EMBL/GenBank/DDBJ whole genome shotgun (WGS) entry which is preliminary data.</text>
</comment>
<dbReference type="PROSITE" id="PS51335">
    <property type="entry name" value="ELMO"/>
    <property type="match status" value="1"/>
</dbReference>
<dbReference type="OrthoDB" id="67155at2759"/>
<evidence type="ECO:0000313" key="2">
    <source>
        <dbReference type="EMBL" id="OQS04492.1"/>
    </source>
</evidence>
<name>A0A1W0A2I8_9STRA</name>
<organism evidence="2 3">
    <name type="scientific">Thraustotheca clavata</name>
    <dbReference type="NCBI Taxonomy" id="74557"/>
    <lineage>
        <taxon>Eukaryota</taxon>
        <taxon>Sar</taxon>
        <taxon>Stramenopiles</taxon>
        <taxon>Oomycota</taxon>
        <taxon>Saprolegniomycetes</taxon>
        <taxon>Saprolegniales</taxon>
        <taxon>Achlyaceae</taxon>
        <taxon>Thraustotheca</taxon>
    </lineage>
</organism>
<protein>
    <recommendedName>
        <fullName evidence="1">ELMO domain-containing protein</fullName>
    </recommendedName>
</protein>
<dbReference type="InterPro" id="IPR050868">
    <property type="entry name" value="ELMO_domain-containing"/>
</dbReference>
<dbReference type="PANTHER" id="PTHR12771">
    <property type="entry name" value="ENGULFMENT AND CELL MOTILITY"/>
    <property type="match status" value="1"/>
</dbReference>
<dbReference type="InterPro" id="IPR006816">
    <property type="entry name" value="ELMO_dom"/>
</dbReference>
<gene>
    <name evidence="2" type="ORF">THRCLA_03281</name>
</gene>
<reference evidence="2 3" key="1">
    <citation type="journal article" date="2014" name="Genome Biol. Evol.">
        <title>The secreted proteins of Achlya hypogyna and Thraustotheca clavata identify the ancestral oomycete secretome and reveal gene acquisitions by horizontal gene transfer.</title>
        <authorList>
            <person name="Misner I."/>
            <person name="Blouin N."/>
            <person name="Leonard G."/>
            <person name="Richards T.A."/>
            <person name="Lane C.E."/>
        </authorList>
    </citation>
    <scope>NUCLEOTIDE SEQUENCE [LARGE SCALE GENOMIC DNA]</scope>
    <source>
        <strain evidence="2 3">ATCC 34112</strain>
    </source>
</reference>
<accession>A0A1W0A2I8</accession>
<dbReference type="AlphaFoldDB" id="A0A1W0A2I8"/>
<keyword evidence="3" id="KW-1185">Reference proteome</keyword>